<dbReference type="Proteomes" id="UP000428330">
    <property type="component" value="Chromosome"/>
</dbReference>
<evidence type="ECO:0000256" key="2">
    <source>
        <dbReference type="SAM" id="SignalP"/>
    </source>
</evidence>
<dbReference type="Pfam" id="PF13432">
    <property type="entry name" value="TPR_16"/>
    <property type="match status" value="1"/>
</dbReference>
<accession>A0A6I6IPA9</accession>
<keyword evidence="4" id="KW-1185">Reference proteome</keyword>
<evidence type="ECO:0000256" key="1">
    <source>
        <dbReference type="PROSITE-ProRule" id="PRU00339"/>
    </source>
</evidence>
<dbReference type="EMBL" id="CP034348">
    <property type="protein sequence ID" value="QGX98980.1"/>
    <property type="molecule type" value="Genomic_DNA"/>
</dbReference>
<feature type="chain" id="PRO_5026088237" evidence="2">
    <location>
        <begin position="31"/>
        <end position="190"/>
    </location>
</feature>
<protein>
    <submittedName>
        <fullName evidence="3">Tetratricopeptide repeat protein</fullName>
    </submittedName>
</protein>
<evidence type="ECO:0000313" key="3">
    <source>
        <dbReference type="EMBL" id="QGX98980.1"/>
    </source>
</evidence>
<dbReference type="KEGG" id="rom:EI983_12145"/>
<dbReference type="SMART" id="SM00028">
    <property type="entry name" value="TPR"/>
    <property type="match status" value="3"/>
</dbReference>
<dbReference type="AlphaFoldDB" id="A0A6I6IPA9"/>
<name>A0A6I6IPA9_9RHOB</name>
<dbReference type="OrthoDB" id="9815010at2"/>
<feature type="repeat" description="TPR" evidence="1">
    <location>
        <begin position="138"/>
        <end position="171"/>
    </location>
</feature>
<keyword evidence="1" id="KW-0802">TPR repeat</keyword>
<organism evidence="3 4">
    <name type="scientific">Roseovarius faecimaris</name>
    <dbReference type="NCBI Taxonomy" id="2494550"/>
    <lineage>
        <taxon>Bacteria</taxon>
        <taxon>Pseudomonadati</taxon>
        <taxon>Pseudomonadota</taxon>
        <taxon>Alphaproteobacteria</taxon>
        <taxon>Rhodobacterales</taxon>
        <taxon>Roseobacteraceae</taxon>
        <taxon>Roseovarius</taxon>
    </lineage>
</organism>
<proteinExistence type="predicted"/>
<keyword evidence="2" id="KW-0732">Signal</keyword>
<gene>
    <name evidence="3" type="ORF">EI983_12145</name>
</gene>
<dbReference type="Gene3D" id="1.25.40.10">
    <property type="entry name" value="Tetratricopeptide repeat domain"/>
    <property type="match status" value="1"/>
</dbReference>
<evidence type="ECO:0000313" key="4">
    <source>
        <dbReference type="Proteomes" id="UP000428330"/>
    </source>
</evidence>
<reference evidence="4" key="1">
    <citation type="submission" date="2018-12" db="EMBL/GenBank/DDBJ databases">
        <title>Complete genome sequence of Roseovarius sp. MME-070.</title>
        <authorList>
            <person name="Nam Y.-D."/>
            <person name="Kang J."/>
            <person name="Chung W.-H."/>
            <person name="Park Y.S."/>
        </authorList>
    </citation>
    <scope>NUCLEOTIDE SEQUENCE [LARGE SCALE GENOMIC DNA]</scope>
    <source>
        <strain evidence="4">MME-070</strain>
    </source>
</reference>
<sequence>MRGLFPKLNNIVAALLLTVTFSLPSGMAAAAENARLDELFTRLKEADAGAARRIAAEIELEMSKSGSASMDLLYKRGRDALEAGNIDVAIEHLTALTDHAPDFAQGYYLRAVAYYRAELFGPSFADLERALILNPRHYEAIGLLGYLMEEMNQPELAHDAYLRALELHPHHEDIQMGLDRLGPTMGGEPL</sequence>
<dbReference type="SUPFAM" id="SSF48452">
    <property type="entry name" value="TPR-like"/>
    <property type="match status" value="1"/>
</dbReference>
<dbReference type="PROSITE" id="PS50005">
    <property type="entry name" value="TPR"/>
    <property type="match status" value="1"/>
</dbReference>
<feature type="signal peptide" evidence="2">
    <location>
        <begin position="1"/>
        <end position="30"/>
    </location>
</feature>
<dbReference type="InterPro" id="IPR011990">
    <property type="entry name" value="TPR-like_helical_dom_sf"/>
</dbReference>
<dbReference type="RefSeq" id="WP_157707661.1">
    <property type="nucleotide sequence ID" value="NZ_CP034348.1"/>
</dbReference>
<dbReference type="InterPro" id="IPR019734">
    <property type="entry name" value="TPR_rpt"/>
</dbReference>